<gene>
    <name evidence="1" type="ORF">DSCW_58670</name>
</gene>
<dbReference type="KEGG" id="dwd:DSCW_58670"/>
<reference evidence="1 2" key="1">
    <citation type="submission" date="2019-11" db="EMBL/GenBank/DDBJ databases">
        <title>Comparative genomics of hydrocarbon-degrading Desulfosarcina strains.</title>
        <authorList>
            <person name="Watanabe M."/>
            <person name="Kojima H."/>
            <person name="Fukui M."/>
        </authorList>
    </citation>
    <scope>NUCLEOTIDE SEQUENCE [LARGE SCALE GENOMIC DNA]</scope>
    <source>
        <strain evidence="1 2">PP31</strain>
    </source>
</reference>
<evidence type="ECO:0000313" key="1">
    <source>
        <dbReference type="EMBL" id="BBO78450.1"/>
    </source>
</evidence>
<accession>A0A5K7ZCB3</accession>
<organism evidence="1 2">
    <name type="scientific">Desulfosarcina widdelii</name>
    <dbReference type="NCBI Taxonomy" id="947919"/>
    <lineage>
        <taxon>Bacteria</taxon>
        <taxon>Pseudomonadati</taxon>
        <taxon>Thermodesulfobacteriota</taxon>
        <taxon>Desulfobacteria</taxon>
        <taxon>Desulfobacterales</taxon>
        <taxon>Desulfosarcinaceae</taxon>
        <taxon>Desulfosarcina</taxon>
    </lineage>
</organism>
<dbReference type="EMBL" id="AP021875">
    <property type="protein sequence ID" value="BBO78450.1"/>
    <property type="molecule type" value="Genomic_DNA"/>
</dbReference>
<dbReference type="AlphaFoldDB" id="A0A5K7ZCB3"/>
<name>A0A5K7ZCB3_9BACT</name>
<protein>
    <submittedName>
        <fullName evidence="1">Uncharacterized protein</fullName>
    </submittedName>
</protein>
<keyword evidence="2" id="KW-1185">Reference proteome</keyword>
<dbReference type="Proteomes" id="UP000427769">
    <property type="component" value="Chromosome"/>
</dbReference>
<proteinExistence type="predicted"/>
<sequence>MGGIWHCQGFVDPNVAKAGAIQSQGAKGAAVEIYCNPLATPDLDCSGFPARGTT</sequence>
<evidence type="ECO:0000313" key="2">
    <source>
        <dbReference type="Proteomes" id="UP000427769"/>
    </source>
</evidence>